<dbReference type="InParanoid" id="A0A0C2RYQ4"/>
<gene>
    <name evidence="1" type="ORF">M378DRAFT_28555</name>
</gene>
<evidence type="ECO:0000313" key="1">
    <source>
        <dbReference type="EMBL" id="KIL55475.1"/>
    </source>
</evidence>
<keyword evidence="2" id="KW-1185">Reference proteome</keyword>
<protein>
    <submittedName>
        <fullName evidence="1">Uncharacterized protein</fullName>
    </submittedName>
</protein>
<sequence>MAASARLASLAHNHKRFMIVICHHSGNWCWDYQNISATIQPSVAHNSGERNET</sequence>
<organism evidence="1 2">
    <name type="scientific">Amanita muscaria (strain Koide BX008)</name>
    <dbReference type="NCBI Taxonomy" id="946122"/>
    <lineage>
        <taxon>Eukaryota</taxon>
        <taxon>Fungi</taxon>
        <taxon>Dikarya</taxon>
        <taxon>Basidiomycota</taxon>
        <taxon>Agaricomycotina</taxon>
        <taxon>Agaricomycetes</taxon>
        <taxon>Agaricomycetidae</taxon>
        <taxon>Agaricales</taxon>
        <taxon>Pluteineae</taxon>
        <taxon>Amanitaceae</taxon>
        <taxon>Amanita</taxon>
    </lineage>
</organism>
<reference evidence="1 2" key="1">
    <citation type="submission" date="2014-04" db="EMBL/GenBank/DDBJ databases">
        <title>Evolutionary Origins and Diversification of the Mycorrhizal Mutualists.</title>
        <authorList>
            <consortium name="DOE Joint Genome Institute"/>
            <consortium name="Mycorrhizal Genomics Consortium"/>
            <person name="Kohler A."/>
            <person name="Kuo A."/>
            <person name="Nagy L.G."/>
            <person name="Floudas D."/>
            <person name="Copeland A."/>
            <person name="Barry K.W."/>
            <person name="Cichocki N."/>
            <person name="Veneault-Fourrey C."/>
            <person name="LaButti K."/>
            <person name="Lindquist E.A."/>
            <person name="Lipzen A."/>
            <person name="Lundell T."/>
            <person name="Morin E."/>
            <person name="Murat C."/>
            <person name="Riley R."/>
            <person name="Ohm R."/>
            <person name="Sun H."/>
            <person name="Tunlid A."/>
            <person name="Henrissat B."/>
            <person name="Grigoriev I.V."/>
            <person name="Hibbett D.S."/>
            <person name="Martin F."/>
        </authorList>
    </citation>
    <scope>NUCLEOTIDE SEQUENCE [LARGE SCALE GENOMIC DNA]</scope>
    <source>
        <strain evidence="1 2">Koide BX008</strain>
    </source>
</reference>
<dbReference type="AlphaFoldDB" id="A0A0C2RYQ4"/>
<proteinExistence type="predicted"/>
<name>A0A0C2RYQ4_AMAMK</name>
<accession>A0A0C2RYQ4</accession>
<evidence type="ECO:0000313" key="2">
    <source>
        <dbReference type="Proteomes" id="UP000054549"/>
    </source>
</evidence>
<dbReference type="Proteomes" id="UP000054549">
    <property type="component" value="Unassembled WGS sequence"/>
</dbReference>
<dbReference type="EMBL" id="KN818510">
    <property type="protein sequence ID" value="KIL55475.1"/>
    <property type="molecule type" value="Genomic_DNA"/>
</dbReference>
<dbReference type="HOGENOM" id="CLU_3068146_0_0_1"/>